<dbReference type="Pfam" id="PF00528">
    <property type="entry name" value="BPD_transp_1"/>
    <property type="match status" value="1"/>
</dbReference>
<reference evidence="9 10" key="1">
    <citation type="submission" date="2019-03" db="EMBL/GenBank/DDBJ databases">
        <title>Genomic Encyclopedia of Type Strains, Phase III (KMG-III): the genomes of soil and plant-associated and newly described type strains.</title>
        <authorList>
            <person name="Whitman W."/>
        </authorList>
    </citation>
    <scope>NUCLEOTIDE SEQUENCE [LARGE SCALE GENOMIC DNA]</scope>
    <source>
        <strain evidence="9 10">VKM Ac-2570</strain>
    </source>
</reference>
<evidence type="ECO:0000256" key="4">
    <source>
        <dbReference type="ARBA" id="ARBA00022692"/>
    </source>
</evidence>
<dbReference type="SUPFAM" id="SSF161098">
    <property type="entry name" value="MetI-like"/>
    <property type="match status" value="1"/>
</dbReference>
<evidence type="ECO:0000313" key="9">
    <source>
        <dbReference type="EMBL" id="TDW21233.1"/>
    </source>
</evidence>
<evidence type="ECO:0000256" key="2">
    <source>
        <dbReference type="ARBA" id="ARBA00022448"/>
    </source>
</evidence>
<dbReference type="PROSITE" id="PS50928">
    <property type="entry name" value="ABC_TM1"/>
    <property type="match status" value="1"/>
</dbReference>
<feature type="transmembrane region" description="Helical" evidence="7">
    <location>
        <begin position="179"/>
        <end position="199"/>
    </location>
</feature>
<dbReference type="InterPro" id="IPR035906">
    <property type="entry name" value="MetI-like_sf"/>
</dbReference>
<keyword evidence="2 7" id="KW-0813">Transport</keyword>
<feature type="transmembrane region" description="Helical" evidence="7">
    <location>
        <begin position="28"/>
        <end position="47"/>
    </location>
</feature>
<keyword evidence="6 7" id="KW-0472">Membrane</keyword>
<evidence type="ECO:0000256" key="5">
    <source>
        <dbReference type="ARBA" id="ARBA00022989"/>
    </source>
</evidence>
<dbReference type="InterPro" id="IPR000515">
    <property type="entry name" value="MetI-like"/>
</dbReference>
<feature type="transmembrane region" description="Helical" evidence="7">
    <location>
        <begin position="81"/>
        <end position="107"/>
    </location>
</feature>
<gene>
    <name evidence="9" type="ORF">EV650_0049</name>
</gene>
<dbReference type="AlphaFoldDB" id="A0A4R7ZT81"/>
<dbReference type="CDD" id="cd06261">
    <property type="entry name" value="TM_PBP2"/>
    <property type="match status" value="1"/>
</dbReference>
<feature type="transmembrane region" description="Helical" evidence="7">
    <location>
        <begin position="280"/>
        <end position="302"/>
    </location>
</feature>
<keyword evidence="3" id="KW-1003">Cell membrane</keyword>
<accession>A0A4R7ZT81</accession>
<keyword evidence="5 7" id="KW-1133">Transmembrane helix</keyword>
<dbReference type="InterPro" id="IPR051393">
    <property type="entry name" value="ABC_transporter_permease"/>
</dbReference>
<feature type="transmembrane region" description="Helical" evidence="7">
    <location>
        <begin position="119"/>
        <end position="139"/>
    </location>
</feature>
<evidence type="ECO:0000259" key="8">
    <source>
        <dbReference type="PROSITE" id="PS50928"/>
    </source>
</evidence>
<proteinExistence type="inferred from homology"/>
<evidence type="ECO:0000256" key="1">
    <source>
        <dbReference type="ARBA" id="ARBA00004651"/>
    </source>
</evidence>
<dbReference type="EMBL" id="SODF01000001">
    <property type="protein sequence ID" value="TDW21233.1"/>
    <property type="molecule type" value="Genomic_DNA"/>
</dbReference>
<feature type="transmembrane region" description="Helical" evidence="7">
    <location>
        <begin position="220"/>
        <end position="242"/>
    </location>
</feature>
<dbReference type="GO" id="GO:0005886">
    <property type="term" value="C:plasma membrane"/>
    <property type="evidence" value="ECO:0007669"/>
    <property type="project" value="UniProtKB-SubCell"/>
</dbReference>
<name>A0A4R7ZT81_9ACTN</name>
<dbReference type="PANTHER" id="PTHR30193">
    <property type="entry name" value="ABC TRANSPORTER PERMEASE PROTEIN"/>
    <property type="match status" value="1"/>
</dbReference>
<evidence type="ECO:0000256" key="6">
    <source>
        <dbReference type="ARBA" id="ARBA00023136"/>
    </source>
</evidence>
<dbReference type="RefSeq" id="WP_134114103.1">
    <property type="nucleotide sequence ID" value="NZ_SODF01000001.1"/>
</dbReference>
<dbReference type="Gene3D" id="1.10.3720.10">
    <property type="entry name" value="MetI-like"/>
    <property type="match status" value="1"/>
</dbReference>
<evidence type="ECO:0000256" key="3">
    <source>
        <dbReference type="ARBA" id="ARBA00022475"/>
    </source>
</evidence>
<keyword evidence="4 7" id="KW-0812">Transmembrane</keyword>
<comment type="similarity">
    <text evidence="7">Belongs to the binding-protein-dependent transport system permease family.</text>
</comment>
<dbReference type="OrthoDB" id="9804439at2"/>
<comment type="caution">
    <text evidence="9">The sequence shown here is derived from an EMBL/GenBank/DDBJ whole genome shotgun (WGS) entry which is preliminary data.</text>
</comment>
<evidence type="ECO:0000313" key="10">
    <source>
        <dbReference type="Proteomes" id="UP000295447"/>
    </source>
</evidence>
<dbReference type="Proteomes" id="UP000295447">
    <property type="component" value="Unassembled WGS sequence"/>
</dbReference>
<dbReference type="GO" id="GO:0055085">
    <property type="term" value="P:transmembrane transport"/>
    <property type="evidence" value="ECO:0007669"/>
    <property type="project" value="InterPro"/>
</dbReference>
<keyword evidence="10" id="KW-1185">Reference proteome</keyword>
<evidence type="ECO:0000256" key="7">
    <source>
        <dbReference type="RuleBase" id="RU363032"/>
    </source>
</evidence>
<protein>
    <submittedName>
        <fullName evidence="9">Carbohydrate ABC transporter membrane protein 1 (CUT1 family)</fullName>
    </submittedName>
</protein>
<sequence length="307" mass="33737">MSVLAIGRTKPRTRTVSRQARKRRWIGLLYLSPALLLYGAIVLVPLLQTVNYSFYKWDGVSEPSWVGLQNYLEFGRDPRMYAAFGHVLVLILMFGLIPLGLGLISAALLSRAKIRGEGIYRWFLFLPQVLTSVVVAIIWKRIYAPDGPLNGLLRGVGLGHLTRNWLGDFTWALPSLGMIGVWGGFGFTMVLFLAGILAIPDELYEAARLDGSTRWQEFRLITLPSLRGQMAIALTLTITGALRTFDLVYITTQGGPGTATTTPALLLYQLAFVNPDVGRASATGVVLAVLCLGIAVGITRIMENKDR</sequence>
<dbReference type="PANTHER" id="PTHR30193:SF41">
    <property type="entry name" value="DIACETYLCHITOBIOSE UPTAKE SYSTEM PERMEASE PROTEIN NGCF"/>
    <property type="match status" value="1"/>
</dbReference>
<organism evidence="9 10">
    <name type="scientific">Kribbella kalugense</name>
    <dbReference type="NCBI Taxonomy" id="2512221"/>
    <lineage>
        <taxon>Bacteria</taxon>
        <taxon>Bacillati</taxon>
        <taxon>Actinomycetota</taxon>
        <taxon>Actinomycetes</taxon>
        <taxon>Propionibacteriales</taxon>
        <taxon>Kribbellaceae</taxon>
        <taxon>Kribbella</taxon>
    </lineage>
</organism>
<comment type="subcellular location">
    <subcellularLocation>
        <location evidence="1 7">Cell membrane</location>
        <topology evidence="1 7">Multi-pass membrane protein</topology>
    </subcellularLocation>
</comment>
<feature type="domain" description="ABC transmembrane type-1" evidence="8">
    <location>
        <begin position="84"/>
        <end position="298"/>
    </location>
</feature>